<dbReference type="RefSeq" id="WP_126824633.1">
    <property type="nucleotide sequence ID" value="NZ_PIQG01000001.1"/>
</dbReference>
<comment type="caution">
    <text evidence="9">The sequence shown here is derived from an EMBL/GenBank/DDBJ whole genome shotgun (WGS) entry which is preliminary data.</text>
</comment>
<accession>A0A432ZMR3</accession>
<keyword evidence="5 7" id="KW-0560">Oxidoreductase</keyword>
<dbReference type="InterPro" id="IPR005123">
    <property type="entry name" value="Oxoglu/Fe-dep_dioxygenase_dom"/>
</dbReference>
<reference evidence="9 10" key="1">
    <citation type="journal article" date="2011" name="Front. Microbiol.">
        <title>Genomic signatures of strain selection and enhancement in Bacillus atrophaeus var. globigii, a historical biowarfare simulant.</title>
        <authorList>
            <person name="Gibbons H.S."/>
            <person name="Broomall S.M."/>
            <person name="McNew L.A."/>
            <person name="Daligault H."/>
            <person name="Chapman C."/>
            <person name="Bruce D."/>
            <person name="Karavis M."/>
            <person name="Krepps M."/>
            <person name="McGregor P.A."/>
            <person name="Hong C."/>
            <person name="Park K.H."/>
            <person name="Akmal A."/>
            <person name="Feldman A."/>
            <person name="Lin J.S."/>
            <person name="Chang W.E."/>
            <person name="Higgs B.W."/>
            <person name="Demirev P."/>
            <person name="Lindquist J."/>
            <person name="Liem A."/>
            <person name="Fochler E."/>
            <person name="Read T.D."/>
            <person name="Tapia R."/>
            <person name="Johnson S."/>
            <person name="Bishop-Lilly K.A."/>
            <person name="Detter C."/>
            <person name="Han C."/>
            <person name="Sozhamannan S."/>
            <person name="Rosenzweig C.N."/>
            <person name="Skowronski E.W."/>
        </authorList>
    </citation>
    <scope>NUCLEOTIDE SEQUENCE [LARGE SCALE GENOMIC DNA]</scope>
    <source>
        <strain evidence="9 10">PIT1</strain>
    </source>
</reference>
<dbReference type="Pfam" id="PF18331">
    <property type="entry name" value="PKHD_C"/>
    <property type="match status" value="1"/>
</dbReference>
<feature type="binding site" evidence="7">
    <location>
        <position position="160"/>
    </location>
    <ligand>
        <name>2-oxoglutarate</name>
        <dbReference type="ChEBI" id="CHEBI:16810"/>
    </ligand>
</feature>
<feature type="binding site" evidence="7">
    <location>
        <position position="93"/>
    </location>
    <ligand>
        <name>Fe cation</name>
        <dbReference type="ChEBI" id="CHEBI:24875"/>
    </ligand>
</feature>
<keyword evidence="4 7" id="KW-0223">Dioxygenase</keyword>
<dbReference type="PANTHER" id="PTHR41536:SF1">
    <property type="entry name" value="PKHD-TYPE HYDROXYLASE YBIX"/>
    <property type="match status" value="1"/>
</dbReference>
<evidence type="ECO:0000256" key="1">
    <source>
        <dbReference type="ARBA" id="ARBA00001961"/>
    </source>
</evidence>
<dbReference type="AlphaFoldDB" id="A0A432ZMR3"/>
<dbReference type="HAMAP" id="MF_00657">
    <property type="entry name" value="Hydroxyl_YbiX"/>
    <property type="match status" value="1"/>
</dbReference>
<sequence>MILQIDAFLAAEECQAIIDTLADTDFNSGQATAGGAARQVKHNEQITAPEHPALQLIQQRLQQHALFQQAVLPKQCARLMLNRYRAGMEYGLHVDDAVMNNVRTDISFTLVLSPSDGYQGGELELHDASGVRSWRLEQGQLLVYPSHYLHQVTQVTAGARVACVGWWQSRVRQAEQRQILFDLGQTAQQLLQQGNTQAYQTLALSHANLLRMWSEV</sequence>
<proteinExistence type="inferred from homology"/>
<dbReference type="GO" id="GO:0006974">
    <property type="term" value="P:DNA damage response"/>
    <property type="evidence" value="ECO:0007669"/>
    <property type="project" value="TreeGrafter"/>
</dbReference>
<evidence type="ECO:0000256" key="6">
    <source>
        <dbReference type="ARBA" id="ARBA00023004"/>
    </source>
</evidence>
<keyword evidence="6 7" id="KW-0408">Iron</keyword>
<dbReference type="Pfam" id="PF13640">
    <property type="entry name" value="2OG-FeII_Oxy_3"/>
    <property type="match status" value="1"/>
</dbReference>
<evidence type="ECO:0000256" key="5">
    <source>
        <dbReference type="ARBA" id="ARBA00023002"/>
    </source>
</evidence>
<protein>
    <submittedName>
        <fullName evidence="9">Fe2+-dependent dioxygenase</fullName>
    </submittedName>
</protein>
<keyword evidence="10" id="KW-1185">Reference proteome</keyword>
<evidence type="ECO:0000256" key="4">
    <source>
        <dbReference type="ARBA" id="ARBA00022964"/>
    </source>
</evidence>
<gene>
    <name evidence="9" type="ORF">CWI83_01290</name>
</gene>
<name>A0A432ZMR3_9GAMM</name>
<evidence type="ECO:0000259" key="8">
    <source>
        <dbReference type="PROSITE" id="PS51471"/>
    </source>
</evidence>
<dbReference type="InterPro" id="IPR006620">
    <property type="entry name" value="Pro_4_hyd_alph"/>
</dbReference>
<dbReference type="InterPro" id="IPR023550">
    <property type="entry name" value="PKHD_hydroxylase"/>
</dbReference>
<dbReference type="NCBIfam" id="NF003975">
    <property type="entry name" value="PRK05467.1-4"/>
    <property type="match status" value="1"/>
</dbReference>
<organism evidence="9 10">
    <name type="scientific">Pseudidiomarina taiwanensis</name>
    <dbReference type="NCBI Taxonomy" id="337250"/>
    <lineage>
        <taxon>Bacteria</taxon>
        <taxon>Pseudomonadati</taxon>
        <taxon>Pseudomonadota</taxon>
        <taxon>Gammaproteobacteria</taxon>
        <taxon>Alteromonadales</taxon>
        <taxon>Idiomarinaceae</taxon>
        <taxon>Pseudidiomarina</taxon>
    </lineage>
</organism>
<dbReference type="InterPro" id="IPR041097">
    <property type="entry name" value="PKHD_C"/>
</dbReference>
<evidence type="ECO:0000256" key="7">
    <source>
        <dbReference type="HAMAP-Rule" id="MF_00657"/>
    </source>
</evidence>
<evidence type="ECO:0000313" key="9">
    <source>
        <dbReference type="EMBL" id="RUO79175.1"/>
    </source>
</evidence>
<feature type="domain" description="Fe2OG dioxygenase" evidence="8">
    <location>
        <begin position="73"/>
        <end position="169"/>
    </location>
</feature>
<dbReference type="EMBL" id="PIQG01000001">
    <property type="protein sequence ID" value="RUO79175.1"/>
    <property type="molecule type" value="Genomic_DNA"/>
</dbReference>
<dbReference type="PROSITE" id="PS51471">
    <property type="entry name" value="FE2OG_OXY"/>
    <property type="match status" value="1"/>
</dbReference>
<dbReference type="SMART" id="SM00702">
    <property type="entry name" value="P4Hc"/>
    <property type="match status" value="1"/>
</dbReference>
<dbReference type="InterPro" id="IPR044862">
    <property type="entry name" value="Pro_4_hyd_alph_FE2OG_OXY"/>
</dbReference>
<dbReference type="GO" id="GO:0031418">
    <property type="term" value="F:L-ascorbic acid binding"/>
    <property type="evidence" value="ECO:0007669"/>
    <property type="project" value="UniProtKB-KW"/>
</dbReference>
<comment type="cofactor">
    <cofactor evidence="7">
        <name>Fe(2+)</name>
        <dbReference type="ChEBI" id="CHEBI:29033"/>
    </cofactor>
    <text evidence="7">Binds 1 Fe(2+) ion per subunit.</text>
</comment>
<keyword evidence="3 7" id="KW-0847">Vitamin C</keyword>
<dbReference type="Gene3D" id="2.60.120.620">
    <property type="entry name" value="q2cbj1_9rhob like domain"/>
    <property type="match status" value="1"/>
</dbReference>
<dbReference type="GO" id="GO:0006879">
    <property type="term" value="P:intracellular iron ion homeostasis"/>
    <property type="evidence" value="ECO:0007669"/>
    <property type="project" value="TreeGrafter"/>
</dbReference>
<dbReference type="NCBIfam" id="NF003974">
    <property type="entry name" value="PRK05467.1-3"/>
    <property type="match status" value="1"/>
</dbReference>
<evidence type="ECO:0000256" key="2">
    <source>
        <dbReference type="ARBA" id="ARBA00022723"/>
    </source>
</evidence>
<comment type="cofactor">
    <cofactor evidence="1 7">
        <name>L-ascorbate</name>
        <dbReference type="ChEBI" id="CHEBI:38290"/>
    </cofactor>
</comment>
<dbReference type="GO" id="GO:0005506">
    <property type="term" value="F:iron ion binding"/>
    <property type="evidence" value="ECO:0007669"/>
    <property type="project" value="UniProtKB-UniRule"/>
</dbReference>
<feature type="binding site" evidence="7">
    <location>
        <position position="95"/>
    </location>
    <ligand>
        <name>Fe cation</name>
        <dbReference type="ChEBI" id="CHEBI:24875"/>
    </ligand>
</feature>
<dbReference type="Proteomes" id="UP000288279">
    <property type="component" value="Unassembled WGS sequence"/>
</dbReference>
<evidence type="ECO:0000313" key="10">
    <source>
        <dbReference type="Proteomes" id="UP000288279"/>
    </source>
</evidence>
<evidence type="ECO:0000256" key="3">
    <source>
        <dbReference type="ARBA" id="ARBA00022896"/>
    </source>
</evidence>
<dbReference type="Gene3D" id="4.10.860.20">
    <property type="entry name" value="Rabenosyn, Rab binding domain"/>
    <property type="match status" value="1"/>
</dbReference>
<keyword evidence="2 7" id="KW-0479">Metal-binding</keyword>
<feature type="binding site" evidence="7">
    <location>
        <position position="150"/>
    </location>
    <ligand>
        <name>Fe cation</name>
        <dbReference type="ChEBI" id="CHEBI:24875"/>
    </ligand>
</feature>
<dbReference type="OrthoDB" id="9812472at2"/>
<dbReference type="PANTHER" id="PTHR41536">
    <property type="entry name" value="PKHD-TYPE HYDROXYLASE YBIX"/>
    <property type="match status" value="1"/>
</dbReference>
<dbReference type="GO" id="GO:0016706">
    <property type="term" value="F:2-oxoglutarate-dependent dioxygenase activity"/>
    <property type="evidence" value="ECO:0007669"/>
    <property type="project" value="UniProtKB-UniRule"/>
</dbReference>